<proteinExistence type="predicted"/>
<dbReference type="Pfam" id="PF23598">
    <property type="entry name" value="LRR_14"/>
    <property type="match status" value="1"/>
</dbReference>
<dbReference type="InterPro" id="IPR032675">
    <property type="entry name" value="LRR_dom_sf"/>
</dbReference>
<sequence>MVAHNPPPPDYSQVHDDDDDSIPPPPPPTETDTFNDHAMEKTVSTNTAKPVRKWRMLKKEAEHVLVPQEDPENSVNMQGHFRGMHAAQGFEEEEAGMDEIEVPSSSVVARMNHNERKQDKRRKTCRVGLIGLVAIAVLIAIVTGSVMGTRGGKADTSSEVEEEEEKEIGNPNLDTDAAKFLLESDDISESTKAALANGNSAVSKALDWLLNDDANAAYGFGEPNALDDDETKLNFLQRLTAGTLGKAFNSEGFTNNENWMSGQDVCTWAGIGCGQLDNNIDNGEQGLRRMQTDNVVTRIKMEDNNVVGKIPSEIALFKDLSQLVLYNNNISGPIPEEIFQLTSLTAIDLYNNNLTGPLSSKIVNLDKLKGIYLGENSLTGQLPKELGELDSLESMWLGPNKFTGPIPVEITNLPNLQDFRAPGNQLTGGLPQEFENVATLQKLDLENNEVLFDGQEFPMFLSDLEDLERLTLRNTAMTGEMPAMVKGKFPSLTKLYLDGNNLTGELQNNLAFMQKMEVFTMSNNPQLGGVIPTDFGYMPNLQVLDLSDCRFEGEFSIESDKVPVLEEIHINGNSLDAISADITLLENLKKFIFDRNLIEAFPEDVCNAIDDGDIANMETLLGGCNIDCGCCTDVCEN</sequence>
<feature type="compositionally biased region" description="Pro residues" evidence="5">
    <location>
        <begin position="1"/>
        <end position="10"/>
    </location>
</feature>
<keyword evidence="6" id="KW-0472">Membrane</keyword>
<dbReference type="EMBL" id="BLLK01000062">
    <property type="protein sequence ID" value="GFH58882.1"/>
    <property type="molecule type" value="Genomic_DNA"/>
</dbReference>
<evidence type="ECO:0000256" key="5">
    <source>
        <dbReference type="SAM" id="MobiDB-lite"/>
    </source>
</evidence>
<protein>
    <recommendedName>
        <fullName evidence="7">Disease resistance R13L4/SHOC-2-like LRR domain-containing protein</fullName>
    </recommendedName>
</protein>
<dbReference type="Proteomes" id="UP001054902">
    <property type="component" value="Unassembled WGS sequence"/>
</dbReference>
<accession>A0AAD3D7I5</accession>
<dbReference type="InterPro" id="IPR050994">
    <property type="entry name" value="At_inactive_RLKs"/>
</dbReference>
<reference evidence="8 9" key="1">
    <citation type="journal article" date="2021" name="Sci. Rep.">
        <title>The genome of the diatom Chaetoceros tenuissimus carries an ancient integrated fragment of an extant virus.</title>
        <authorList>
            <person name="Hongo Y."/>
            <person name="Kimura K."/>
            <person name="Takaki Y."/>
            <person name="Yoshida Y."/>
            <person name="Baba S."/>
            <person name="Kobayashi G."/>
            <person name="Nagasaki K."/>
            <person name="Hano T."/>
            <person name="Tomaru Y."/>
        </authorList>
    </citation>
    <scope>NUCLEOTIDE SEQUENCE [LARGE SCALE GENOMIC DNA]</scope>
    <source>
        <strain evidence="8 9">NIES-3715</strain>
    </source>
</reference>
<dbReference type="GO" id="GO:0005886">
    <property type="term" value="C:plasma membrane"/>
    <property type="evidence" value="ECO:0007669"/>
    <property type="project" value="UniProtKB-SubCell"/>
</dbReference>
<keyword evidence="4" id="KW-0677">Repeat</keyword>
<gene>
    <name evidence="8" type="ORF">CTEN210_15358</name>
</gene>
<dbReference type="FunFam" id="3.80.10.10:FF:000041">
    <property type="entry name" value="LRR receptor-like serine/threonine-protein kinase ERECTA"/>
    <property type="match status" value="1"/>
</dbReference>
<dbReference type="AlphaFoldDB" id="A0AAD3D7I5"/>
<evidence type="ECO:0000313" key="9">
    <source>
        <dbReference type="Proteomes" id="UP001054902"/>
    </source>
</evidence>
<evidence type="ECO:0000256" key="1">
    <source>
        <dbReference type="ARBA" id="ARBA00004236"/>
    </source>
</evidence>
<evidence type="ECO:0000256" key="4">
    <source>
        <dbReference type="ARBA" id="ARBA00022737"/>
    </source>
</evidence>
<evidence type="ECO:0000259" key="7">
    <source>
        <dbReference type="Pfam" id="PF23598"/>
    </source>
</evidence>
<keyword evidence="6" id="KW-1133">Transmembrane helix</keyword>
<dbReference type="PANTHER" id="PTHR48010:SF5">
    <property type="entry name" value="PROTEIN TOO MANY MOUTHS"/>
    <property type="match status" value="1"/>
</dbReference>
<feature type="region of interest" description="Disordered" evidence="5">
    <location>
        <begin position="1"/>
        <end position="50"/>
    </location>
</feature>
<dbReference type="SUPFAM" id="SSF52058">
    <property type="entry name" value="L domain-like"/>
    <property type="match status" value="1"/>
</dbReference>
<keyword evidence="2" id="KW-1003">Cell membrane</keyword>
<feature type="domain" description="Disease resistance R13L4/SHOC-2-like LRR" evidence="7">
    <location>
        <begin position="323"/>
        <end position="571"/>
    </location>
</feature>
<keyword evidence="6" id="KW-0812">Transmembrane</keyword>
<feature type="transmembrane region" description="Helical" evidence="6">
    <location>
        <begin position="127"/>
        <end position="148"/>
    </location>
</feature>
<name>A0AAD3D7I5_9STRA</name>
<dbReference type="InterPro" id="IPR055414">
    <property type="entry name" value="LRR_R13L4/SHOC2-like"/>
</dbReference>
<dbReference type="PANTHER" id="PTHR48010">
    <property type="entry name" value="OS05G0588300 PROTEIN"/>
    <property type="match status" value="1"/>
</dbReference>
<comment type="subcellular location">
    <subcellularLocation>
        <location evidence="1">Cell membrane</location>
    </subcellularLocation>
</comment>
<keyword evidence="3" id="KW-0433">Leucine-rich repeat</keyword>
<evidence type="ECO:0000256" key="3">
    <source>
        <dbReference type="ARBA" id="ARBA00022614"/>
    </source>
</evidence>
<keyword evidence="9" id="KW-1185">Reference proteome</keyword>
<feature type="region of interest" description="Disordered" evidence="5">
    <location>
        <begin position="149"/>
        <end position="171"/>
    </location>
</feature>
<comment type="caution">
    <text evidence="8">The sequence shown here is derived from an EMBL/GenBank/DDBJ whole genome shotgun (WGS) entry which is preliminary data.</text>
</comment>
<evidence type="ECO:0000256" key="6">
    <source>
        <dbReference type="SAM" id="Phobius"/>
    </source>
</evidence>
<organism evidence="8 9">
    <name type="scientific">Chaetoceros tenuissimus</name>
    <dbReference type="NCBI Taxonomy" id="426638"/>
    <lineage>
        <taxon>Eukaryota</taxon>
        <taxon>Sar</taxon>
        <taxon>Stramenopiles</taxon>
        <taxon>Ochrophyta</taxon>
        <taxon>Bacillariophyta</taxon>
        <taxon>Coscinodiscophyceae</taxon>
        <taxon>Chaetocerotophycidae</taxon>
        <taxon>Chaetocerotales</taxon>
        <taxon>Chaetocerotaceae</taxon>
        <taxon>Chaetoceros</taxon>
    </lineage>
</organism>
<dbReference type="Gene3D" id="3.80.10.10">
    <property type="entry name" value="Ribonuclease Inhibitor"/>
    <property type="match status" value="3"/>
</dbReference>
<dbReference type="FunFam" id="3.80.10.10:FF:000383">
    <property type="entry name" value="Leucine-rich repeat receptor protein kinase EMS1"/>
    <property type="match status" value="1"/>
</dbReference>
<evidence type="ECO:0000313" key="8">
    <source>
        <dbReference type="EMBL" id="GFH58882.1"/>
    </source>
</evidence>
<evidence type="ECO:0000256" key="2">
    <source>
        <dbReference type="ARBA" id="ARBA00022475"/>
    </source>
</evidence>